<name>M5G549_DACPD</name>
<dbReference type="GeneID" id="63687504"/>
<feature type="region of interest" description="Disordered" evidence="1">
    <location>
        <begin position="136"/>
        <end position="180"/>
    </location>
</feature>
<keyword evidence="4" id="KW-1185">Reference proteome</keyword>
<feature type="transmembrane region" description="Helical" evidence="2">
    <location>
        <begin position="6"/>
        <end position="26"/>
    </location>
</feature>
<feature type="transmembrane region" description="Helical" evidence="2">
    <location>
        <begin position="47"/>
        <end position="68"/>
    </location>
</feature>
<evidence type="ECO:0000256" key="1">
    <source>
        <dbReference type="SAM" id="MobiDB-lite"/>
    </source>
</evidence>
<evidence type="ECO:0000313" key="3">
    <source>
        <dbReference type="EMBL" id="EJU03355.1"/>
    </source>
</evidence>
<dbReference type="RefSeq" id="XP_040630249.1">
    <property type="nucleotide sequence ID" value="XM_040772442.1"/>
</dbReference>
<feature type="transmembrane region" description="Helical" evidence="2">
    <location>
        <begin position="74"/>
        <end position="94"/>
    </location>
</feature>
<reference evidence="3 4" key="1">
    <citation type="journal article" date="2012" name="Science">
        <title>The Paleozoic origin of enzymatic lignin decomposition reconstructed from 31 fungal genomes.</title>
        <authorList>
            <person name="Floudas D."/>
            <person name="Binder M."/>
            <person name="Riley R."/>
            <person name="Barry K."/>
            <person name="Blanchette R.A."/>
            <person name="Henrissat B."/>
            <person name="Martinez A.T."/>
            <person name="Otillar R."/>
            <person name="Spatafora J.W."/>
            <person name="Yadav J.S."/>
            <person name="Aerts A."/>
            <person name="Benoit I."/>
            <person name="Boyd A."/>
            <person name="Carlson A."/>
            <person name="Copeland A."/>
            <person name="Coutinho P.M."/>
            <person name="de Vries R.P."/>
            <person name="Ferreira P."/>
            <person name="Findley K."/>
            <person name="Foster B."/>
            <person name="Gaskell J."/>
            <person name="Glotzer D."/>
            <person name="Gorecki P."/>
            <person name="Heitman J."/>
            <person name="Hesse C."/>
            <person name="Hori C."/>
            <person name="Igarashi K."/>
            <person name="Jurgens J.A."/>
            <person name="Kallen N."/>
            <person name="Kersten P."/>
            <person name="Kohler A."/>
            <person name="Kuees U."/>
            <person name="Kumar T.K.A."/>
            <person name="Kuo A."/>
            <person name="LaButti K."/>
            <person name="Larrondo L.F."/>
            <person name="Lindquist E."/>
            <person name="Ling A."/>
            <person name="Lombard V."/>
            <person name="Lucas S."/>
            <person name="Lundell T."/>
            <person name="Martin R."/>
            <person name="McLaughlin D.J."/>
            <person name="Morgenstern I."/>
            <person name="Morin E."/>
            <person name="Murat C."/>
            <person name="Nagy L.G."/>
            <person name="Nolan M."/>
            <person name="Ohm R.A."/>
            <person name="Patyshakuliyeva A."/>
            <person name="Rokas A."/>
            <person name="Ruiz-Duenas F.J."/>
            <person name="Sabat G."/>
            <person name="Salamov A."/>
            <person name="Samejima M."/>
            <person name="Schmutz J."/>
            <person name="Slot J.C."/>
            <person name="St John F."/>
            <person name="Stenlid J."/>
            <person name="Sun H."/>
            <person name="Sun S."/>
            <person name="Syed K."/>
            <person name="Tsang A."/>
            <person name="Wiebenga A."/>
            <person name="Young D."/>
            <person name="Pisabarro A."/>
            <person name="Eastwood D.C."/>
            <person name="Martin F."/>
            <person name="Cullen D."/>
            <person name="Grigoriev I.V."/>
            <person name="Hibbett D.S."/>
        </authorList>
    </citation>
    <scope>NUCLEOTIDE SEQUENCE [LARGE SCALE GENOMIC DNA]</scope>
    <source>
        <strain evidence="3 4">DJM-731 SS1</strain>
    </source>
</reference>
<evidence type="ECO:0000313" key="4">
    <source>
        <dbReference type="Proteomes" id="UP000030653"/>
    </source>
</evidence>
<proteinExistence type="predicted"/>
<keyword evidence="2" id="KW-0812">Transmembrane</keyword>
<dbReference type="Proteomes" id="UP000030653">
    <property type="component" value="Unassembled WGS sequence"/>
</dbReference>
<dbReference type="HOGENOM" id="CLU_1496161_0_0_1"/>
<keyword evidence="2" id="KW-1133">Transmembrane helix</keyword>
<evidence type="ECO:0000256" key="2">
    <source>
        <dbReference type="SAM" id="Phobius"/>
    </source>
</evidence>
<dbReference type="AlphaFoldDB" id="M5G549"/>
<keyword evidence="2" id="KW-0472">Membrane</keyword>
<organism evidence="3 4">
    <name type="scientific">Dacryopinax primogenitus (strain DJM 731)</name>
    <name type="common">Brown rot fungus</name>
    <dbReference type="NCBI Taxonomy" id="1858805"/>
    <lineage>
        <taxon>Eukaryota</taxon>
        <taxon>Fungi</taxon>
        <taxon>Dikarya</taxon>
        <taxon>Basidiomycota</taxon>
        <taxon>Agaricomycotina</taxon>
        <taxon>Dacrymycetes</taxon>
        <taxon>Dacrymycetales</taxon>
        <taxon>Dacrymycetaceae</taxon>
        <taxon>Dacryopinax</taxon>
    </lineage>
</organism>
<sequence length="180" mass="19904">MVVLLMIPASFSFQMLLVLLTTYNPHTLKGVRKHALNPVLRVIRKELLLNTVGWLTLTALNGAFATVYANSPLASAGLPLLVASQAVGYGRLYLHLKSRPWDTNSRFESDAQQHPTDNTTAVVDPGATTTWTTARSTHVPQSHTRHRVTRASVEDESEREAAEVLASIDEDSEDESETRR</sequence>
<feature type="compositionally biased region" description="Acidic residues" evidence="1">
    <location>
        <begin position="168"/>
        <end position="180"/>
    </location>
</feature>
<gene>
    <name evidence="3" type="ORF">DACRYDRAFT_21549</name>
</gene>
<dbReference type="EMBL" id="JH795860">
    <property type="protein sequence ID" value="EJU03355.1"/>
    <property type="molecule type" value="Genomic_DNA"/>
</dbReference>
<accession>M5G549</accession>
<protein>
    <submittedName>
        <fullName evidence="3">Uncharacterized protein</fullName>
    </submittedName>
</protein>